<dbReference type="SUPFAM" id="SSF101148">
    <property type="entry name" value="Plant invertase/pectin methylesterase inhibitor"/>
    <property type="match status" value="1"/>
</dbReference>
<evidence type="ECO:0000313" key="4">
    <source>
        <dbReference type="Proteomes" id="UP000596660"/>
    </source>
</evidence>
<keyword evidence="1" id="KW-0732">Signal</keyword>
<evidence type="ECO:0000256" key="1">
    <source>
        <dbReference type="SAM" id="SignalP"/>
    </source>
</evidence>
<dbReference type="AlphaFoldDB" id="A0A803L8E8"/>
<organism evidence="3 4">
    <name type="scientific">Chenopodium quinoa</name>
    <name type="common">Quinoa</name>
    <dbReference type="NCBI Taxonomy" id="63459"/>
    <lineage>
        <taxon>Eukaryota</taxon>
        <taxon>Viridiplantae</taxon>
        <taxon>Streptophyta</taxon>
        <taxon>Embryophyta</taxon>
        <taxon>Tracheophyta</taxon>
        <taxon>Spermatophyta</taxon>
        <taxon>Magnoliopsida</taxon>
        <taxon>eudicotyledons</taxon>
        <taxon>Gunneridae</taxon>
        <taxon>Pentapetalae</taxon>
        <taxon>Caryophyllales</taxon>
        <taxon>Chenopodiaceae</taxon>
        <taxon>Chenopodioideae</taxon>
        <taxon>Atripliceae</taxon>
        <taxon>Chenopodium</taxon>
    </lineage>
</organism>
<dbReference type="OMA" id="DILENFM"/>
<feature type="domain" description="Pectinesterase inhibitor" evidence="2">
    <location>
        <begin position="27"/>
        <end position="173"/>
    </location>
</feature>
<dbReference type="Gene3D" id="1.20.140.40">
    <property type="entry name" value="Invertase/pectin methylesterase inhibitor family protein"/>
    <property type="match status" value="1"/>
</dbReference>
<evidence type="ECO:0000313" key="3">
    <source>
        <dbReference type="EnsemblPlants" id="AUR62008137-RA:cds"/>
    </source>
</evidence>
<proteinExistence type="predicted"/>
<reference evidence="3" key="1">
    <citation type="journal article" date="2017" name="Nature">
        <title>The genome of Chenopodium quinoa.</title>
        <authorList>
            <person name="Jarvis D.E."/>
            <person name="Ho Y.S."/>
            <person name="Lightfoot D.J."/>
            <person name="Schmoeckel S.M."/>
            <person name="Li B."/>
            <person name="Borm T.J.A."/>
            <person name="Ohyanagi H."/>
            <person name="Mineta K."/>
            <person name="Michell C.T."/>
            <person name="Saber N."/>
            <person name="Kharbatia N.M."/>
            <person name="Rupper R.R."/>
            <person name="Sharp A.R."/>
            <person name="Dally N."/>
            <person name="Boughton B.A."/>
            <person name="Woo Y.H."/>
            <person name="Gao G."/>
            <person name="Schijlen E.G.W.M."/>
            <person name="Guo X."/>
            <person name="Momin A.A."/>
            <person name="Negrao S."/>
            <person name="Al-Babili S."/>
            <person name="Gehring C."/>
            <person name="Roessner U."/>
            <person name="Jung C."/>
            <person name="Murphy K."/>
            <person name="Arold S.T."/>
            <person name="Gojobori T."/>
            <person name="van der Linden C.G."/>
            <person name="van Loo E.N."/>
            <person name="Jellen E.N."/>
            <person name="Maughan P.J."/>
            <person name="Tester M."/>
        </authorList>
    </citation>
    <scope>NUCLEOTIDE SEQUENCE [LARGE SCALE GENOMIC DNA]</scope>
    <source>
        <strain evidence="3">cv. PI 614886</strain>
    </source>
</reference>
<dbReference type="EnsemblPlants" id="AUR62008137-RA">
    <property type="protein sequence ID" value="AUR62008137-RA:cds"/>
    <property type="gene ID" value="AUR62008137"/>
</dbReference>
<dbReference type="Pfam" id="PF04043">
    <property type="entry name" value="PMEI"/>
    <property type="match status" value="1"/>
</dbReference>
<feature type="signal peptide" evidence="1">
    <location>
        <begin position="1"/>
        <end position="27"/>
    </location>
</feature>
<dbReference type="SMART" id="SM00856">
    <property type="entry name" value="PMEI"/>
    <property type="match status" value="1"/>
</dbReference>
<accession>A0A803L8E8</accession>
<name>A0A803L8E8_CHEQI</name>
<keyword evidence="4" id="KW-1185">Reference proteome</keyword>
<reference evidence="3" key="2">
    <citation type="submission" date="2021-03" db="UniProtKB">
        <authorList>
            <consortium name="EnsemblPlants"/>
        </authorList>
    </citation>
    <scope>IDENTIFICATION</scope>
</reference>
<dbReference type="Proteomes" id="UP000596660">
    <property type="component" value="Unplaced"/>
</dbReference>
<dbReference type="InterPro" id="IPR035513">
    <property type="entry name" value="Invertase/methylesterase_inhib"/>
</dbReference>
<evidence type="ECO:0000259" key="2">
    <source>
        <dbReference type="SMART" id="SM00856"/>
    </source>
</evidence>
<dbReference type="Gramene" id="AUR62008137-RA">
    <property type="protein sequence ID" value="AUR62008137-RA:cds"/>
    <property type="gene ID" value="AUR62008137"/>
</dbReference>
<dbReference type="InterPro" id="IPR006501">
    <property type="entry name" value="Pectinesterase_inhib_dom"/>
</dbReference>
<feature type="chain" id="PRO_5031085247" description="Pectinesterase inhibitor domain-containing protein" evidence="1">
    <location>
        <begin position="28"/>
        <end position="179"/>
    </location>
</feature>
<dbReference type="NCBIfam" id="TIGR01614">
    <property type="entry name" value="PME_inhib"/>
    <property type="match status" value="1"/>
</dbReference>
<sequence length="179" mass="19573">MSAKSLIVVHFAILCTFSFQALMFIKADDGQIAQVCSKTIDPKACTDCLRSGSSSENATDVVLIENSMLCATNAMDLLFHDTFRYQGNTSGSTIKQTLNDCLDQFEDAKGKVNHISDVVKGKDFSLARNLCNGVVDQIGSCTKLFQSKGISVPVIVSNDIRTVTTDWFIVVDILENFMP</sequence>
<protein>
    <recommendedName>
        <fullName evidence="2">Pectinesterase inhibitor domain-containing protein</fullName>
    </recommendedName>
</protein>
<dbReference type="GO" id="GO:0004857">
    <property type="term" value="F:enzyme inhibitor activity"/>
    <property type="evidence" value="ECO:0007669"/>
    <property type="project" value="InterPro"/>
</dbReference>